<evidence type="ECO:0000313" key="2">
    <source>
        <dbReference type="Proteomes" id="UP001370490"/>
    </source>
</evidence>
<comment type="caution">
    <text evidence="1">The sequence shown here is derived from an EMBL/GenBank/DDBJ whole genome shotgun (WGS) entry which is preliminary data.</text>
</comment>
<reference evidence="1 2" key="1">
    <citation type="submission" date="2023-12" db="EMBL/GenBank/DDBJ databases">
        <title>A high-quality genome assembly for Dillenia turbinata (Dilleniales).</title>
        <authorList>
            <person name="Chanderbali A."/>
        </authorList>
    </citation>
    <scope>NUCLEOTIDE SEQUENCE [LARGE SCALE GENOMIC DNA]</scope>
    <source>
        <strain evidence="1">LSX21</strain>
        <tissue evidence="1">Leaf</tissue>
    </source>
</reference>
<protein>
    <submittedName>
        <fullName evidence="1">Uncharacterized protein</fullName>
    </submittedName>
</protein>
<dbReference type="Proteomes" id="UP001370490">
    <property type="component" value="Unassembled WGS sequence"/>
</dbReference>
<proteinExistence type="predicted"/>
<name>A0AAN8Z3I6_9MAGN</name>
<gene>
    <name evidence="1" type="ORF">RJ641_011616</name>
</gene>
<accession>A0AAN8Z3I6</accession>
<dbReference type="EMBL" id="JBAMMX010000018">
    <property type="protein sequence ID" value="KAK6923312.1"/>
    <property type="molecule type" value="Genomic_DNA"/>
</dbReference>
<evidence type="ECO:0000313" key="1">
    <source>
        <dbReference type="EMBL" id="KAK6923312.1"/>
    </source>
</evidence>
<organism evidence="1 2">
    <name type="scientific">Dillenia turbinata</name>
    <dbReference type="NCBI Taxonomy" id="194707"/>
    <lineage>
        <taxon>Eukaryota</taxon>
        <taxon>Viridiplantae</taxon>
        <taxon>Streptophyta</taxon>
        <taxon>Embryophyta</taxon>
        <taxon>Tracheophyta</taxon>
        <taxon>Spermatophyta</taxon>
        <taxon>Magnoliopsida</taxon>
        <taxon>eudicotyledons</taxon>
        <taxon>Gunneridae</taxon>
        <taxon>Pentapetalae</taxon>
        <taxon>Dilleniales</taxon>
        <taxon>Dilleniaceae</taxon>
        <taxon>Dillenia</taxon>
    </lineage>
</organism>
<sequence length="118" mass="13587">MILIEAPILFAKDEAARLGLVGSTTSGVLYYYPLMDNLHHLGRLHSHDNRFGRRQRMDHKGVSKGNVGEVSETCHLQYDQDHFSHYVIEFCLRIFSHKDVKLLLSEKTNNFSDIATDR</sequence>
<dbReference type="AlphaFoldDB" id="A0AAN8Z3I6"/>
<keyword evidence="2" id="KW-1185">Reference proteome</keyword>